<dbReference type="RefSeq" id="WP_134750682.1">
    <property type="nucleotide sequence ID" value="NZ_MYFO02000001.1"/>
</dbReference>
<evidence type="ECO:0000259" key="4">
    <source>
        <dbReference type="PROSITE" id="PS50072"/>
    </source>
</evidence>
<dbReference type="InterPro" id="IPR002130">
    <property type="entry name" value="Cyclophilin-type_PPIase_dom"/>
</dbReference>
<dbReference type="EC" id="5.2.1.8" evidence="2"/>
<keyword evidence="6" id="KW-1185">Reference proteome</keyword>
<sequence>MIRTRYAIGLLAAACALLVLTACGAGSSTSSAGGSASPAATAAGQSGPKQWSKPPEMTIDPNKTYKAEMKTSKGNMTIELFAKEAPKTVNNFVFLSKQGYYDNVIFHRIIKSFMVQTGDPQGTGRGGPGYQFEDELKTTHTYEPGIVAMANSGPNTNGSQFFICSGPDCAAFLNPQPNYSIFGKVVEGMDTLQKIADTPVEMGGESTPSKPTEKVTIDKITIKEE</sequence>
<evidence type="ECO:0000256" key="2">
    <source>
        <dbReference type="RuleBase" id="RU363019"/>
    </source>
</evidence>
<feature type="region of interest" description="Disordered" evidence="3">
    <location>
        <begin position="200"/>
        <end position="225"/>
    </location>
</feature>
<organism evidence="5 6">
    <name type="scientific">Paenibacillus athensensis</name>
    <dbReference type="NCBI Taxonomy" id="1967502"/>
    <lineage>
        <taxon>Bacteria</taxon>
        <taxon>Bacillati</taxon>
        <taxon>Bacillota</taxon>
        <taxon>Bacilli</taxon>
        <taxon>Bacillales</taxon>
        <taxon>Paenibacillaceae</taxon>
        <taxon>Paenibacillus</taxon>
    </lineage>
</organism>
<evidence type="ECO:0000256" key="1">
    <source>
        <dbReference type="ARBA" id="ARBA00002388"/>
    </source>
</evidence>
<keyword evidence="2" id="KW-0697">Rotamase</keyword>
<dbReference type="SUPFAM" id="SSF50891">
    <property type="entry name" value="Cyclophilin-like"/>
    <property type="match status" value="1"/>
</dbReference>
<keyword evidence="2 5" id="KW-0413">Isomerase</keyword>
<dbReference type="PRINTS" id="PR00153">
    <property type="entry name" value="CSAPPISMRASE"/>
</dbReference>
<comment type="function">
    <text evidence="1 2">PPIases accelerate the folding of proteins. It catalyzes the cis-trans isomerization of proline imidic peptide bonds in oligopeptides.</text>
</comment>
<dbReference type="EMBL" id="MYFO01000005">
    <property type="protein sequence ID" value="TFE90181.1"/>
    <property type="molecule type" value="Genomic_DNA"/>
</dbReference>
<dbReference type="InterPro" id="IPR029000">
    <property type="entry name" value="Cyclophilin-like_dom_sf"/>
</dbReference>
<feature type="signal peptide" evidence="2">
    <location>
        <begin position="1"/>
        <end position="24"/>
    </location>
</feature>
<evidence type="ECO:0000256" key="3">
    <source>
        <dbReference type="SAM" id="MobiDB-lite"/>
    </source>
</evidence>
<keyword evidence="2" id="KW-0732">Signal</keyword>
<comment type="catalytic activity">
    <reaction evidence="2">
        <text>[protein]-peptidylproline (omega=180) = [protein]-peptidylproline (omega=0)</text>
        <dbReference type="Rhea" id="RHEA:16237"/>
        <dbReference type="Rhea" id="RHEA-COMP:10747"/>
        <dbReference type="Rhea" id="RHEA-COMP:10748"/>
        <dbReference type="ChEBI" id="CHEBI:83833"/>
        <dbReference type="ChEBI" id="CHEBI:83834"/>
        <dbReference type="EC" id="5.2.1.8"/>
    </reaction>
</comment>
<dbReference type="AlphaFoldDB" id="A0A4Y8Q998"/>
<dbReference type="Proteomes" id="UP000298246">
    <property type="component" value="Unassembled WGS sequence"/>
</dbReference>
<name>A0A4Y8Q998_9BACL</name>
<dbReference type="InterPro" id="IPR044666">
    <property type="entry name" value="Cyclophilin_A-like"/>
</dbReference>
<dbReference type="Gene3D" id="2.40.100.10">
    <property type="entry name" value="Cyclophilin-like"/>
    <property type="match status" value="1"/>
</dbReference>
<dbReference type="Pfam" id="PF00160">
    <property type="entry name" value="Pro_isomerase"/>
    <property type="match status" value="1"/>
</dbReference>
<dbReference type="PROSITE" id="PS51257">
    <property type="entry name" value="PROKAR_LIPOPROTEIN"/>
    <property type="match status" value="1"/>
</dbReference>
<dbReference type="PROSITE" id="PS00170">
    <property type="entry name" value="CSA_PPIASE_1"/>
    <property type="match status" value="1"/>
</dbReference>
<feature type="compositionally biased region" description="Low complexity" evidence="3">
    <location>
        <begin position="30"/>
        <end position="48"/>
    </location>
</feature>
<feature type="region of interest" description="Disordered" evidence="3">
    <location>
        <begin position="30"/>
        <end position="61"/>
    </location>
</feature>
<evidence type="ECO:0000313" key="6">
    <source>
        <dbReference type="Proteomes" id="UP000298246"/>
    </source>
</evidence>
<dbReference type="GO" id="GO:0006457">
    <property type="term" value="P:protein folding"/>
    <property type="evidence" value="ECO:0007669"/>
    <property type="project" value="InterPro"/>
</dbReference>
<evidence type="ECO:0000313" key="5">
    <source>
        <dbReference type="EMBL" id="TFE90181.1"/>
    </source>
</evidence>
<dbReference type="CDD" id="cd00317">
    <property type="entry name" value="cyclophilin"/>
    <property type="match status" value="1"/>
</dbReference>
<comment type="similarity">
    <text evidence="2">Belongs to the cyclophilin-type PPIase family.</text>
</comment>
<dbReference type="PANTHER" id="PTHR45625:SF16">
    <property type="entry name" value="PEPTIDYL-PROLYL CIS-TRANS ISOMERASE"/>
    <property type="match status" value="1"/>
</dbReference>
<reference evidence="5 6" key="1">
    <citation type="submission" date="2017-03" db="EMBL/GenBank/DDBJ databases">
        <title>Isolation of Levoglucosan Utilizing Bacteria.</title>
        <authorList>
            <person name="Arya A.S."/>
        </authorList>
    </citation>
    <scope>NUCLEOTIDE SEQUENCE [LARGE SCALE GENOMIC DNA]</scope>
    <source>
        <strain evidence="5 6">MEC069</strain>
    </source>
</reference>
<protein>
    <recommendedName>
        <fullName evidence="2">Peptidyl-prolyl cis-trans isomerase</fullName>
        <shortName evidence="2">PPIase</shortName>
        <ecNumber evidence="2">5.2.1.8</ecNumber>
    </recommendedName>
</protein>
<feature type="chain" id="PRO_5021442065" description="Peptidyl-prolyl cis-trans isomerase" evidence="2">
    <location>
        <begin position="25"/>
        <end position="225"/>
    </location>
</feature>
<feature type="compositionally biased region" description="Basic and acidic residues" evidence="3">
    <location>
        <begin position="211"/>
        <end position="225"/>
    </location>
</feature>
<dbReference type="PROSITE" id="PS50072">
    <property type="entry name" value="CSA_PPIASE_2"/>
    <property type="match status" value="1"/>
</dbReference>
<gene>
    <name evidence="5" type="ORF">B5M42_05800</name>
</gene>
<dbReference type="GO" id="GO:0003755">
    <property type="term" value="F:peptidyl-prolyl cis-trans isomerase activity"/>
    <property type="evidence" value="ECO:0007669"/>
    <property type="project" value="UniProtKB-UniRule"/>
</dbReference>
<dbReference type="InterPro" id="IPR020892">
    <property type="entry name" value="Cyclophilin-type_PPIase_CS"/>
</dbReference>
<comment type="caution">
    <text evidence="5">The sequence shown here is derived from an EMBL/GenBank/DDBJ whole genome shotgun (WGS) entry which is preliminary data.</text>
</comment>
<dbReference type="OrthoDB" id="9807797at2"/>
<proteinExistence type="inferred from homology"/>
<accession>A0A4Y8Q998</accession>
<feature type="domain" description="PPIase cyclophilin-type" evidence="4">
    <location>
        <begin position="74"/>
        <end position="222"/>
    </location>
</feature>
<dbReference type="PANTHER" id="PTHR45625">
    <property type="entry name" value="PEPTIDYL-PROLYL CIS-TRANS ISOMERASE-RELATED"/>
    <property type="match status" value="1"/>
</dbReference>